<organism evidence="1 2">
    <name type="scientific">Lasiodiplodia mahajangana</name>
    <dbReference type="NCBI Taxonomy" id="1108764"/>
    <lineage>
        <taxon>Eukaryota</taxon>
        <taxon>Fungi</taxon>
        <taxon>Dikarya</taxon>
        <taxon>Ascomycota</taxon>
        <taxon>Pezizomycotina</taxon>
        <taxon>Dothideomycetes</taxon>
        <taxon>Dothideomycetes incertae sedis</taxon>
        <taxon>Botryosphaeriales</taxon>
        <taxon>Botryosphaeriaceae</taxon>
        <taxon>Lasiodiplodia</taxon>
    </lineage>
</organism>
<dbReference type="Proteomes" id="UP001153332">
    <property type="component" value="Unassembled WGS sequence"/>
</dbReference>
<accession>A0ACC2JJC9</accession>
<reference evidence="1" key="1">
    <citation type="submission" date="2022-12" db="EMBL/GenBank/DDBJ databases">
        <title>Genome Sequence of Lasiodiplodia mahajangana.</title>
        <authorList>
            <person name="Buettner E."/>
        </authorList>
    </citation>
    <scope>NUCLEOTIDE SEQUENCE</scope>
    <source>
        <strain evidence="1">VT137</strain>
    </source>
</reference>
<protein>
    <submittedName>
        <fullName evidence="1">Uncharacterized protein</fullName>
    </submittedName>
</protein>
<keyword evidence="2" id="KW-1185">Reference proteome</keyword>
<sequence>MSYKNCMIVTGGTANLGYHTSLNLAKERPDRLIILASRSNNDNAADAINKTLKQNNTLYLPLDLADTSNVRAFAKRWESGLEQPLPPIEALGAQRRAAIPGPSQHDGRGR</sequence>
<proteinExistence type="predicted"/>
<dbReference type="EMBL" id="JAPUUL010001466">
    <property type="protein sequence ID" value="KAJ8127333.1"/>
    <property type="molecule type" value="Genomic_DNA"/>
</dbReference>
<name>A0ACC2JJC9_9PEZI</name>
<gene>
    <name evidence="1" type="ORF">O1611_g6302</name>
</gene>
<comment type="caution">
    <text evidence="1">The sequence shown here is derived from an EMBL/GenBank/DDBJ whole genome shotgun (WGS) entry which is preliminary data.</text>
</comment>
<evidence type="ECO:0000313" key="1">
    <source>
        <dbReference type="EMBL" id="KAJ8127333.1"/>
    </source>
</evidence>
<evidence type="ECO:0000313" key="2">
    <source>
        <dbReference type="Proteomes" id="UP001153332"/>
    </source>
</evidence>